<evidence type="ECO:0000313" key="2">
    <source>
        <dbReference type="Proteomes" id="UP000184476"/>
    </source>
</evidence>
<evidence type="ECO:0000313" key="1">
    <source>
        <dbReference type="EMBL" id="SHF25152.1"/>
    </source>
</evidence>
<sequence length="169" mass="19479">MNINRKILIRLEGIVEAPFEQISSILLKIPPTGYVHSKDLLFPFFDSMDDPRRLFITKSGAKKYTLFAGEEPNYSRIAYIEVDISKHMLAFYGGWWFGSEYHLSPHSKGCQITFCICNVASGLSRILLPFSKEFRSMFKEETKINMKKPFQDFLNKIAKLCNCSGYVVK</sequence>
<protein>
    <recommendedName>
        <fullName evidence="3">Polyketide cyclase / dehydrase and lipid transport</fullName>
    </recommendedName>
</protein>
<organism evidence="1 2">
    <name type="scientific">Seinonella peptonophila</name>
    <dbReference type="NCBI Taxonomy" id="112248"/>
    <lineage>
        <taxon>Bacteria</taxon>
        <taxon>Bacillati</taxon>
        <taxon>Bacillota</taxon>
        <taxon>Bacilli</taxon>
        <taxon>Bacillales</taxon>
        <taxon>Thermoactinomycetaceae</taxon>
        <taxon>Seinonella</taxon>
    </lineage>
</organism>
<dbReference type="RefSeq" id="WP_073156513.1">
    <property type="nucleotide sequence ID" value="NZ_FQVL01000012.1"/>
</dbReference>
<dbReference type="OrthoDB" id="2590919at2"/>
<reference evidence="1 2" key="1">
    <citation type="submission" date="2016-11" db="EMBL/GenBank/DDBJ databases">
        <authorList>
            <person name="Jaros S."/>
            <person name="Januszkiewicz K."/>
            <person name="Wedrychowicz H."/>
        </authorList>
    </citation>
    <scope>NUCLEOTIDE SEQUENCE [LARGE SCALE GENOMIC DNA]</scope>
    <source>
        <strain evidence="1 2">DSM 44666</strain>
    </source>
</reference>
<keyword evidence="2" id="KW-1185">Reference proteome</keyword>
<dbReference type="EMBL" id="FQVL01000012">
    <property type="protein sequence ID" value="SHF25152.1"/>
    <property type="molecule type" value="Genomic_DNA"/>
</dbReference>
<dbReference type="AlphaFoldDB" id="A0A1M5A5P5"/>
<dbReference type="STRING" id="112248.SAMN05444392_1127"/>
<name>A0A1M5A5P5_9BACL</name>
<evidence type="ECO:0008006" key="3">
    <source>
        <dbReference type="Google" id="ProtNLM"/>
    </source>
</evidence>
<accession>A0A1M5A5P5</accession>
<dbReference type="Proteomes" id="UP000184476">
    <property type="component" value="Unassembled WGS sequence"/>
</dbReference>
<proteinExistence type="predicted"/>
<gene>
    <name evidence="1" type="ORF">SAMN05444392_1127</name>
</gene>